<name>G0ACY9_COLFT</name>
<evidence type="ECO:0000313" key="3">
    <source>
        <dbReference type="Proteomes" id="UP000008392"/>
    </source>
</evidence>
<reference evidence="2 3" key="4">
    <citation type="journal article" date="2010" name="Environ. Microbiol.">
        <title>The bacterial genus Collimonas: mycophagy, weathering and other adaptive solutions to life in oligotrophic soil environments.</title>
        <authorList>
            <person name="Leveau J.H."/>
            <person name="Uroz S."/>
            <person name="de Boer W."/>
        </authorList>
    </citation>
    <scope>NUCLEOTIDE SEQUENCE [LARGE SCALE GENOMIC DNA]</scope>
    <source>
        <strain evidence="2 3">Ter331</strain>
    </source>
</reference>
<feature type="compositionally biased region" description="Basic residues" evidence="1">
    <location>
        <begin position="37"/>
        <end position="54"/>
    </location>
</feature>
<gene>
    <name evidence="2" type="ordered locus">CFU_3270</name>
</gene>
<reference evidence="2 3" key="3">
    <citation type="journal article" date="2008" name="FEMS Microbiol. Ecol.">
        <title>Identification and characterization of genes underlying chitinolysis in Collimonas fungivorans Ter331.</title>
        <authorList>
            <person name="Fritsche K."/>
            <person name="de Boer W."/>
            <person name="Gerards S."/>
            <person name="van den Berg M."/>
            <person name="van Veen J.A."/>
            <person name="Leveau J.H."/>
        </authorList>
    </citation>
    <scope>NUCLEOTIDE SEQUENCE [LARGE SCALE GENOMIC DNA]</scope>
    <source>
        <strain evidence="2 3">Ter331</strain>
    </source>
</reference>
<sequence length="85" mass="9929">MPACSLLPFSLPMQLLLLQQHLLPPLLKLRRLLQRRLHTKSRKPRKLQKPKLQKLKPQQPTLLLPSNSSISFNKKGRRVLPFFTS</sequence>
<evidence type="ECO:0000313" key="2">
    <source>
        <dbReference type="EMBL" id="AEK63094.1"/>
    </source>
</evidence>
<feature type="region of interest" description="Disordered" evidence="1">
    <location>
        <begin position="37"/>
        <end position="72"/>
    </location>
</feature>
<keyword evidence="3" id="KW-1185">Reference proteome</keyword>
<evidence type="ECO:0000256" key="1">
    <source>
        <dbReference type="SAM" id="MobiDB-lite"/>
    </source>
</evidence>
<accession>G0ACY9</accession>
<dbReference type="STRING" id="1005048.CFU_3270"/>
<reference evidence="2 3" key="2">
    <citation type="journal article" date="2006" name="J. Microbiol. Methods">
        <title>Genomic flank-sequencing of plasposon insertion sites for rapid identification of functional genes.</title>
        <authorList>
            <person name="Leveau J.H."/>
            <person name="Gerards S."/>
            <person name="Fritsche K."/>
            <person name="Zondag G."/>
            <person name="van Veen J.A."/>
        </authorList>
    </citation>
    <scope>NUCLEOTIDE SEQUENCE [LARGE SCALE GENOMIC DNA]</scope>
    <source>
        <strain evidence="2 3">Ter331</strain>
    </source>
</reference>
<dbReference type="KEGG" id="cfu:CFU_3270"/>
<dbReference type="AlphaFoldDB" id="G0ACY9"/>
<reference evidence="3" key="6">
    <citation type="submission" date="2011-05" db="EMBL/GenBank/DDBJ databases">
        <title>Complete sequence of Collimonas fungivorans Ter331.</title>
        <authorList>
            <person name="Leveau J.H."/>
        </authorList>
    </citation>
    <scope>NUCLEOTIDE SEQUENCE [LARGE SCALE GENOMIC DNA]</scope>
    <source>
        <strain evidence="3">Ter331</strain>
    </source>
</reference>
<dbReference type="Proteomes" id="UP000008392">
    <property type="component" value="Chromosome"/>
</dbReference>
<reference evidence="2 3" key="1">
    <citation type="journal article" date="2004" name="Environ. Microbiol.">
        <title>Phylogeny-function analysis of (meta)genomic libraries: screening for expression of ribosomal RNA genes by large-insert library fluorescent in situ hybridization (LIL-FISH).</title>
        <authorList>
            <person name="Leveau J.H."/>
            <person name="Gerards S."/>
            <person name="de Boer W."/>
            <person name="van Veen J.A."/>
        </authorList>
    </citation>
    <scope>NUCLEOTIDE SEQUENCE [LARGE SCALE GENOMIC DNA]</scope>
    <source>
        <strain evidence="2 3">Ter331</strain>
    </source>
</reference>
<feature type="compositionally biased region" description="Low complexity" evidence="1">
    <location>
        <begin position="55"/>
        <end position="65"/>
    </location>
</feature>
<dbReference type="EMBL" id="CP002745">
    <property type="protein sequence ID" value="AEK63094.1"/>
    <property type="molecule type" value="Genomic_DNA"/>
</dbReference>
<organism evidence="2 3">
    <name type="scientific">Collimonas fungivorans (strain Ter331)</name>
    <dbReference type="NCBI Taxonomy" id="1005048"/>
    <lineage>
        <taxon>Bacteria</taxon>
        <taxon>Pseudomonadati</taxon>
        <taxon>Pseudomonadota</taxon>
        <taxon>Betaproteobacteria</taxon>
        <taxon>Burkholderiales</taxon>
        <taxon>Oxalobacteraceae</taxon>
        <taxon>Collimonas</taxon>
    </lineage>
</organism>
<reference evidence="2 3" key="5">
    <citation type="journal article" date="2011" name="ISME J.">
        <title>Dual transcriptional profiling of a bacterial/fungal confrontation: Collimonas fungivorans versus Aspergillus niger.</title>
        <authorList>
            <person name="Mela F."/>
            <person name="Fritsche K."/>
            <person name="de Boer W."/>
            <person name="van Veen J.A."/>
            <person name="de Graaff L.H."/>
            <person name="van den Berg M."/>
            <person name="Leveau J.H."/>
        </authorList>
    </citation>
    <scope>NUCLEOTIDE SEQUENCE [LARGE SCALE GENOMIC DNA]</scope>
    <source>
        <strain evidence="2 3">Ter331</strain>
    </source>
</reference>
<protein>
    <submittedName>
        <fullName evidence="2">Uncharacterized protein</fullName>
    </submittedName>
</protein>
<proteinExistence type="predicted"/>
<dbReference type="HOGENOM" id="CLU_2506974_0_0_4"/>